<dbReference type="Pfam" id="PF12044">
    <property type="entry name" value="Metallopep"/>
    <property type="match status" value="1"/>
</dbReference>
<dbReference type="Gene3D" id="2.100.10.30">
    <property type="entry name" value="Jacalin-like lectin domain"/>
    <property type="match status" value="1"/>
</dbReference>
<organism evidence="2 3">
    <name type="scientific">Dekkera bruxellensis</name>
    <name type="common">Brettanomyces custersii</name>
    <dbReference type="NCBI Taxonomy" id="5007"/>
    <lineage>
        <taxon>Eukaryota</taxon>
        <taxon>Fungi</taxon>
        <taxon>Dikarya</taxon>
        <taxon>Ascomycota</taxon>
        <taxon>Saccharomycotina</taxon>
        <taxon>Pichiomycetes</taxon>
        <taxon>Pichiales</taxon>
        <taxon>Pichiaceae</taxon>
        <taxon>Brettanomyces</taxon>
    </lineage>
</organism>
<dbReference type="PANTHER" id="PTHR21054:SF2">
    <property type="entry name" value="MIP04191P"/>
    <property type="match status" value="1"/>
</dbReference>
<dbReference type="KEGG" id="bbrx:BRETT_004415"/>
<dbReference type="InterPro" id="IPR053002">
    <property type="entry name" value="Metalloproteinase_M10B"/>
</dbReference>
<dbReference type="PROSITE" id="PS51752">
    <property type="entry name" value="JACALIN_LECTIN"/>
    <property type="match status" value="1"/>
</dbReference>
<reference evidence="2" key="1">
    <citation type="submission" date="2020-10" db="EMBL/GenBank/DDBJ databases">
        <authorList>
            <person name="Palmer J.M."/>
        </authorList>
    </citation>
    <scope>NUCLEOTIDE SEQUENCE</scope>
    <source>
        <strain evidence="2">UCD 2041</strain>
    </source>
</reference>
<dbReference type="GeneID" id="64576338"/>
<feature type="domain" description="Jacalin-type lectin" evidence="1">
    <location>
        <begin position="548"/>
        <end position="679"/>
    </location>
</feature>
<proteinExistence type="predicted"/>
<dbReference type="InterPro" id="IPR021917">
    <property type="entry name" value="Unchr_Zn-peptidase-like"/>
</dbReference>
<protein>
    <recommendedName>
        <fullName evidence="1">Jacalin-type lectin domain-containing protein</fullName>
    </recommendedName>
</protein>
<evidence type="ECO:0000259" key="1">
    <source>
        <dbReference type="PROSITE" id="PS51752"/>
    </source>
</evidence>
<reference evidence="2" key="2">
    <citation type="journal article" name="BMC Genomics">
        <title>New genome assemblies reveal patterns of domestication and adaptation across Brettanomyces (Dekkera) species.</title>
        <authorList>
            <person name="Roach M.J."/>
            <person name="Borneman A.R."/>
        </authorList>
    </citation>
    <scope>NUCLEOTIDE SEQUENCE</scope>
    <source>
        <strain evidence="2">UCD 2041</strain>
    </source>
</reference>
<sequence>MSFSFENIPRDYEELPVPVYILKGHTTGAKDGLIAAISDKFSTQYFEVVDGYFKAYLHLSKGYNSIKLKHVEGAWDANGYAAPKAGGKVYGETSMRLNCAPFEGEGTFKTPKVHLCVLLGKDSKGTFDSPRETAAYQGNGLDTAVRKLRVAGRLMQAFTLDEMAKNGLGKRCFQFVEESGLSSVSSQEEKARVQRNQIKIHVIRSSHTVAEIRDMQYAQQNKNAKDAGKLFEFALEALKSAGGDFSDDSTAHTPALAAVLILDAHWSKQKNTLLGHAALGGGTDRIKLAIFGSHGLHSWPMDWESVHRSFTDCSRLSTDEVANDCGECSSRWECLCVTLGAFLHEIGHSLGCPHEENGVMLRDYVTMDRKFVSREMYCIRTGRGQWGPVRTADEPGWNRLDAVRFLFHPAFSLSRDFGDLDFKPRLCLANQGMKIGSGVDAGPNFVAVDRDTLDVQSETGIYLVECHVGEWSRLHYEYLPKFYSGIGPQKSIRLNFSLIQKQLAPQWRNKPLHLEVLTLGCGQASVDNLGQFLVDHSSAVKISGNRLAKKGTLYGLNGGNPVSAVFPAGKAIRQIRVSHGMALDGFDVFFSDNSAVRFGNSKSHYSDFFLDQDEILVGVAIHSGAWVDGIQFITSKKTSPLYGGNGGSLHKFMIPNGASLLGFYGTMGSWCNQIGVLYG</sequence>
<accession>A0A871R372</accession>
<dbReference type="InterPro" id="IPR001229">
    <property type="entry name" value="Jacalin-like_lectin_dom"/>
</dbReference>
<name>A0A871R372_DEKBR</name>
<evidence type="ECO:0000313" key="3">
    <source>
        <dbReference type="Proteomes" id="UP000663131"/>
    </source>
</evidence>
<dbReference type="SMART" id="SM00915">
    <property type="entry name" value="Jacalin"/>
    <property type="match status" value="1"/>
</dbReference>
<dbReference type="OrthoDB" id="74460at2759"/>
<dbReference type="RefSeq" id="XP_041135687.1">
    <property type="nucleotide sequence ID" value="XM_041282911.1"/>
</dbReference>
<dbReference type="SUPFAM" id="SSF51101">
    <property type="entry name" value="Mannose-binding lectins"/>
    <property type="match status" value="1"/>
</dbReference>
<dbReference type="AlphaFoldDB" id="A0A871R372"/>
<dbReference type="Proteomes" id="UP000663131">
    <property type="component" value="Chromosome 5"/>
</dbReference>
<dbReference type="PANTHER" id="PTHR21054">
    <property type="entry name" value="ZINC METALLOPROTEINASE-RELATED"/>
    <property type="match status" value="1"/>
</dbReference>
<dbReference type="InterPro" id="IPR036404">
    <property type="entry name" value="Jacalin-like_lectin_dom_sf"/>
</dbReference>
<dbReference type="Pfam" id="PF01419">
    <property type="entry name" value="Jacalin"/>
    <property type="match status" value="1"/>
</dbReference>
<dbReference type="GO" id="GO:0005737">
    <property type="term" value="C:cytoplasm"/>
    <property type="evidence" value="ECO:0007669"/>
    <property type="project" value="TreeGrafter"/>
</dbReference>
<evidence type="ECO:0000313" key="2">
    <source>
        <dbReference type="EMBL" id="QOU19194.1"/>
    </source>
</evidence>
<gene>
    <name evidence="2" type="ORF">BRETT_004415</name>
</gene>
<dbReference type="SUPFAM" id="SSF55486">
    <property type="entry name" value="Metalloproteases ('zincins'), catalytic domain"/>
    <property type="match status" value="1"/>
</dbReference>
<dbReference type="EMBL" id="CP063133">
    <property type="protein sequence ID" value="QOU19194.1"/>
    <property type="molecule type" value="Genomic_DNA"/>
</dbReference>